<protein>
    <submittedName>
        <fullName evidence="1">Mog1p/PsbP-like protein</fullName>
    </submittedName>
</protein>
<reference evidence="1" key="1">
    <citation type="submission" date="2021-03" db="EMBL/GenBank/DDBJ databases">
        <authorList>
            <consortium name="DOE Joint Genome Institute"/>
            <person name="Ahrendt S."/>
            <person name="Looney B.P."/>
            <person name="Miyauchi S."/>
            <person name="Morin E."/>
            <person name="Drula E."/>
            <person name="Courty P.E."/>
            <person name="Chicoki N."/>
            <person name="Fauchery L."/>
            <person name="Kohler A."/>
            <person name="Kuo A."/>
            <person name="Labutti K."/>
            <person name="Pangilinan J."/>
            <person name="Lipzen A."/>
            <person name="Riley R."/>
            <person name="Andreopoulos W."/>
            <person name="He G."/>
            <person name="Johnson J."/>
            <person name="Barry K.W."/>
            <person name="Grigoriev I.V."/>
            <person name="Nagy L."/>
            <person name="Hibbett D."/>
            <person name="Henrissat B."/>
            <person name="Matheny P.B."/>
            <person name="Labbe J."/>
            <person name="Martin F."/>
        </authorList>
    </citation>
    <scope>NUCLEOTIDE SEQUENCE</scope>
    <source>
        <strain evidence="1">HHB10654</strain>
    </source>
</reference>
<dbReference type="Proteomes" id="UP000814140">
    <property type="component" value="Unassembled WGS sequence"/>
</dbReference>
<evidence type="ECO:0000313" key="1">
    <source>
        <dbReference type="EMBL" id="KAI0062237.1"/>
    </source>
</evidence>
<keyword evidence="2" id="KW-1185">Reference proteome</keyword>
<accession>A0ACB8T183</accession>
<comment type="caution">
    <text evidence="1">The sequence shown here is derived from an EMBL/GenBank/DDBJ whole genome shotgun (WGS) entry which is preliminary data.</text>
</comment>
<dbReference type="EMBL" id="MU277208">
    <property type="protein sequence ID" value="KAI0062237.1"/>
    <property type="molecule type" value="Genomic_DNA"/>
</dbReference>
<reference evidence="1" key="2">
    <citation type="journal article" date="2022" name="New Phytol.">
        <title>Evolutionary transition to the ectomycorrhizal habit in the genomes of a hyperdiverse lineage of mushroom-forming fungi.</title>
        <authorList>
            <person name="Looney B."/>
            <person name="Miyauchi S."/>
            <person name="Morin E."/>
            <person name="Drula E."/>
            <person name="Courty P.E."/>
            <person name="Kohler A."/>
            <person name="Kuo A."/>
            <person name="LaButti K."/>
            <person name="Pangilinan J."/>
            <person name="Lipzen A."/>
            <person name="Riley R."/>
            <person name="Andreopoulos W."/>
            <person name="He G."/>
            <person name="Johnson J."/>
            <person name="Nolan M."/>
            <person name="Tritt A."/>
            <person name="Barry K.W."/>
            <person name="Grigoriev I.V."/>
            <person name="Nagy L.G."/>
            <person name="Hibbett D."/>
            <person name="Henrissat B."/>
            <person name="Matheny P.B."/>
            <person name="Labbe J."/>
            <person name="Martin F.M."/>
        </authorList>
    </citation>
    <scope>NUCLEOTIDE SEQUENCE</scope>
    <source>
        <strain evidence="1">HHB10654</strain>
    </source>
</reference>
<organism evidence="1 2">
    <name type="scientific">Artomyces pyxidatus</name>
    <dbReference type="NCBI Taxonomy" id="48021"/>
    <lineage>
        <taxon>Eukaryota</taxon>
        <taxon>Fungi</taxon>
        <taxon>Dikarya</taxon>
        <taxon>Basidiomycota</taxon>
        <taxon>Agaricomycotina</taxon>
        <taxon>Agaricomycetes</taxon>
        <taxon>Russulales</taxon>
        <taxon>Auriscalpiaceae</taxon>
        <taxon>Artomyces</taxon>
    </lineage>
</organism>
<evidence type="ECO:0000313" key="2">
    <source>
        <dbReference type="Proteomes" id="UP000814140"/>
    </source>
</evidence>
<proteinExistence type="predicted"/>
<name>A0ACB8T183_9AGAM</name>
<sequence>MSDFTQRGLFGDAITALFPSKLIDASDLRQIPDTQEVLLYPDSDVSIILEILERVQSNDHTDAAKFHFESLAHDNSALSSSVGEVAIIPNDREDLTPSPVVLYGSQVVKKFNRERGDDVRILLALYRVEEKQVDLVLSMNIPMRSEAGATSDQEFLASKEVFDTAVRSLRIVDFGLFA</sequence>
<gene>
    <name evidence="1" type="ORF">BV25DRAFT_1885445</name>
</gene>